<evidence type="ECO:0000259" key="1">
    <source>
        <dbReference type="PROSITE" id="PS50093"/>
    </source>
</evidence>
<sequence>MWAWVRRGVLGLLTVGPGLLLGTCTAQSLALRVNYVMNQDRQAPLTVTFTAQAPAGDRVEWDFGDGSRDQGNSVTHTYYRPGTYTFQTQVLDSRGRSLSRASARIEVRSRGPERAQLVVLLGRGEVRLSAAGSVVYRPSTPSFTLAGRPVGNGPVPVAPGEYPASVSLLGESGLLEDRLTFHIAPLAGSVPFETEVLRLTNQARARGWNCETQQWGGPALPPLQRDSRLEVAALAQSAGMALYGFFDHRSAVDGSTPSERVEATGLRARASGENIAAGQETPEEVVQGWLHSPGHCHNIMGDYTRVGVSYVYRQDSPYLRYWTQVFATPAE</sequence>
<accession>Q1IY32</accession>
<dbReference type="InterPro" id="IPR000601">
    <property type="entry name" value="PKD_dom"/>
</dbReference>
<keyword evidence="3" id="KW-1185">Reference proteome</keyword>
<reference evidence="2" key="1">
    <citation type="submission" date="2006-04" db="EMBL/GenBank/DDBJ databases">
        <title>Complete sequence of chromosome of Deinococcus geothermalis DSM 11300.</title>
        <authorList>
            <consortium name="US DOE Joint Genome Institute"/>
            <person name="Copeland A."/>
            <person name="Lucas S."/>
            <person name="Lapidus A."/>
            <person name="Barry K."/>
            <person name="Detter J.C."/>
            <person name="Glavina del Rio T."/>
            <person name="Hammon N."/>
            <person name="Israni S."/>
            <person name="Dalin E."/>
            <person name="Tice H."/>
            <person name="Pitluck S."/>
            <person name="Brettin T."/>
            <person name="Bruce D."/>
            <person name="Han C."/>
            <person name="Tapia R."/>
            <person name="Saunders E."/>
            <person name="Gilna P."/>
            <person name="Schmutz J."/>
            <person name="Larimer F."/>
            <person name="Land M."/>
            <person name="Hauser L."/>
            <person name="Kyrpides N."/>
            <person name="Kim E."/>
            <person name="Daly M.J."/>
            <person name="Fredrickson J.K."/>
            <person name="Makarova K.S."/>
            <person name="Gaidamakova E.K."/>
            <person name="Zhai M."/>
            <person name="Richardson P."/>
        </authorList>
    </citation>
    <scope>NUCLEOTIDE SEQUENCE</scope>
    <source>
        <strain evidence="2">DSM 11300</strain>
    </source>
</reference>
<dbReference type="Pfam" id="PF00188">
    <property type="entry name" value="CAP"/>
    <property type="match status" value="1"/>
</dbReference>
<dbReference type="KEGG" id="dge:Dgeo_1557"/>
<evidence type="ECO:0000313" key="3">
    <source>
        <dbReference type="Proteomes" id="UP000002431"/>
    </source>
</evidence>
<dbReference type="STRING" id="319795.Dgeo_1557"/>
<gene>
    <name evidence="2" type="ordered locus">Dgeo_1557</name>
</gene>
<dbReference type="InterPro" id="IPR022409">
    <property type="entry name" value="PKD/Chitinase_dom"/>
</dbReference>
<dbReference type="CDD" id="cd05379">
    <property type="entry name" value="CAP_bacterial"/>
    <property type="match status" value="1"/>
</dbReference>
<dbReference type="eggNOG" id="COG2340">
    <property type="taxonomic scope" value="Bacteria"/>
</dbReference>
<dbReference type="HOGENOM" id="CLU_793935_0_0_0"/>
<name>Q1IY32_DEIGD</name>
<dbReference type="Proteomes" id="UP000002431">
    <property type="component" value="Chromosome"/>
</dbReference>
<dbReference type="AlphaFoldDB" id="Q1IY32"/>
<dbReference type="InterPro" id="IPR014044">
    <property type="entry name" value="CAP_dom"/>
</dbReference>
<dbReference type="InterPro" id="IPR035940">
    <property type="entry name" value="CAP_sf"/>
</dbReference>
<dbReference type="RefSeq" id="WP_011530686.1">
    <property type="nucleotide sequence ID" value="NC_008025.1"/>
</dbReference>
<dbReference type="Pfam" id="PF18911">
    <property type="entry name" value="PKD_4"/>
    <property type="match status" value="1"/>
</dbReference>
<organism evidence="2 3">
    <name type="scientific">Deinococcus geothermalis (strain DSM 11300 / CIP 105573 / AG-3a)</name>
    <dbReference type="NCBI Taxonomy" id="319795"/>
    <lineage>
        <taxon>Bacteria</taxon>
        <taxon>Thermotogati</taxon>
        <taxon>Deinococcota</taxon>
        <taxon>Deinococci</taxon>
        <taxon>Deinococcales</taxon>
        <taxon>Deinococcaceae</taxon>
        <taxon>Deinococcus</taxon>
    </lineage>
</organism>
<dbReference type="EMBL" id="CP000359">
    <property type="protein sequence ID" value="ABF45852.1"/>
    <property type="molecule type" value="Genomic_DNA"/>
</dbReference>
<protein>
    <submittedName>
        <fullName evidence="2">Uncharacterized protein containing SCP/PR1 domain</fullName>
    </submittedName>
</protein>
<dbReference type="InterPro" id="IPR013783">
    <property type="entry name" value="Ig-like_fold"/>
</dbReference>
<dbReference type="PROSITE" id="PS50093">
    <property type="entry name" value="PKD"/>
    <property type="match status" value="1"/>
</dbReference>
<dbReference type="Gene3D" id="3.40.33.10">
    <property type="entry name" value="CAP"/>
    <property type="match status" value="1"/>
</dbReference>
<feature type="domain" description="PKD" evidence="1">
    <location>
        <begin position="60"/>
        <end position="107"/>
    </location>
</feature>
<dbReference type="SUPFAM" id="SSF55797">
    <property type="entry name" value="PR-1-like"/>
    <property type="match status" value="1"/>
</dbReference>
<dbReference type="CDD" id="cd00146">
    <property type="entry name" value="PKD"/>
    <property type="match status" value="1"/>
</dbReference>
<dbReference type="PANTHER" id="PTHR31157:SF1">
    <property type="entry name" value="SCP DOMAIN-CONTAINING PROTEIN"/>
    <property type="match status" value="1"/>
</dbReference>
<proteinExistence type="predicted"/>
<dbReference type="PANTHER" id="PTHR31157">
    <property type="entry name" value="SCP DOMAIN-CONTAINING PROTEIN"/>
    <property type="match status" value="1"/>
</dbReference>
<dbReference type="InterPro" id="IPR035986">
    <property type="entry name" value="PKD_dom_sf"/>
</dbReference>
<dbReference type="Gene3D" id="2.60.40.10">
    <property type="entry name" value="Immunoglobulins"/>
    <property type="match status" value="1"/>
</dbReference>
<dbReference type="SUPFAM" id="SSF49299">
    <property type="entry name" value="PKD domain"/>
    <property type="match status" value="1"/>
</dbReference>
<evidence type="ECO:0000313" key="2">
    <source>
        <dbReference type="EMBL" id="ABF45852.1"/>
    </source>
</evidence>
<dbReference type="SMART" id="SM00089">
    <property type="entry name" value="PKD"/>
    <property type="match status" value="1"/>
</dbReference>